<evidence type="ECO:0000256" key="6">
    <source>
        <dbReference type="ARBA" id="ARBA00023033"/>
    </source>
</evidence>
<dbReference type="PRINTS" id="PR00359">
    <property type="entry name" value="BP450"/>
</dbReference>
<keyword evidence="4" id="KW-0560">Oxidoreductase</keyword>
<gene>
    <name evidence="7" type="ORF">FHS38_005531</name>
</gene>
<reference evidence="7 8" key="1">
    <citation type="submission" date="2020-08" db="EMBL/GenBank/DDBJ databases">
        <title>Genomic Encyclopedia of Type Strains, Phase III (KMG-III): the genomes of soil and plant-associated and newly described type strains.</title>
        <authorList>
            <person name="Whitman W."/>
        </authorList>
    </citation>
    <scope>NUCLEOTIDE SEQUENCE [LARGE SCALE GENOMIC DNA]</scope>
    <source>
        <strain evidence="7 8">CECT 3265</strain>
    </source>
</reference>
<dbReference type="SUPFAM" id="SSF48264">
    <property type="entry name" value="Cytochrome P450"/>
    <property type="match status" value="1"/>
</dbReference>
<dbReference type="EMBL" id="JACHJG010000013">
    <property type="protein sequence ID" value="MBB4889456.1"/>
    <property type="molecule type" value="Genomic_DNA"/>
</dbReference>
<evidence type="ECO:0000256" key="2">
    <source>
        <dbReference type="ARBA" id="ARBA00022617"/>
    </source>
</evidence>
<dbReference type="PANTHER" id="PTHR46696">
    <property type="entry name" value="P450, PUTATIVE (EUROFUNG)-RELATED"/>
    <property type="match status" value="1"/>
</dbReference>
<dbReference type="InterPro" id="IPR002397">
    <property type="entry name" value="Cyt_P450_B"/>
</dbReference>
<accession>A0A7W7LH47</accession>
<evidence type="ECO:0000256" key="4">
    <source>
        <dbReference type="ARBA" id="ARBA00023002"/>
    </source>
</evidence>
<evidence type="ECO:0000256" key="5">
    <source>
        <dbReference type="ARBA" id="ARBA00023004"/>
    </source>
</evidence>
<dbReference type="InterPro" id="IPR001128">
    <property type="entry name" value="Cyt_P450"/>
</dbReference>
<dbReference type="Proteomes" id="UP000556436">
    <property type="component" value="Unassembled WGS sequence"/>
</dbReference>
<dbReference type="Gene3D" id="1.10.630.10">
    <property type="entry name" value="Cytochrome P450"/>
    <property type="match status" value="1"/>
</dbReference>
<dbReference type="InterPro" id="IPR036396">
    <property type="entry name" value="Cyt_P450_sf"/>
</dbReference>
<dbReference type="GO" id="GO:0020037">
    <property type="term" value="F:heme binding"/>
    <property type="evidence" value="ECO:0007669"/>
    <property type="project" value="InterPro"/>
</dbReference>
<dbReference type="GO" id="GO:0005506">
    <property type="term" value="F:iron ion binding"/>
    <property type="evidence" value="ECO:0007669"/>
    <property type="project" value="InterPro"/>
</dbReference>
<name>A0A7W7LH47_STRNE</name>
<dbReference type="GO" id="GO:0004497">
    <property type="term" value="F:monooxygenase activity"/>
    <property type="evidence" value="ECO:0007669"/>
    <property type="project" value="UniProtKB-KW"/>
</dbReference>
<dbReference type="PANTHER" id="PTHR46696:SF1">
    <property type="entry name" value="CYTOCHROME P450 YJIB-RELATED"/>
    <property type="match status" value="1"/>
</dbReference>
<protein>
    <submittedName>
        <fullName evidence="7">Cytochrome P450</fullName>
    </submittedName>
</protein>
<keyword evidence="2" id="KW-0349">Heme</keyword>
<organism evidence="7 8">
    <name type="scientific">Streptomyces netropsis</name>
    <name type="common">Streptoverticillium netropsis</name>
    <dbReference type="NCBI Taxonomy" id="55404"/>
    <lineage>
        <taxon>Bacteria</taxon>
        <taxon>Bacillati</taxon>
        <taxon>Actinomycetota</taxon>
        <taxon>Actinomycetes</taxon>
        <taxon>Kitasatosporales</taxon>
        <taxon>Streptomycetaceae</taxon>
        <taxon>Streptomyces</taxon>
    </lineage>
</organism>
<proteinExistence type="inferred from homology"/>
<sequence length="409" mass="45082">MTDRTTAPALPQPFVGTFFTDPYPVYARLREAAPVHRIALPDGSPVWLVTREADVRAGITDPRLSVNKDRSGVGYKGFSLPPALDANLLNIDPEDHLRLRRLVSKGFTPRRVEDLRGRVQAAADRLADELAVREGPVDVVAAFANPLPLVVIGDLLGVPEPDRRPFSERVATMLAPEHPGQIVEAVDHIHRFLVDLVAARRADPGDDLLSALIAARDDGDRLSEDELVSLAFLILMAGSENAQHLISGGLLTLLSHPGQLAEVRADPALLPAAVEELLRYAHPNQMAIRRFPTEPVEFGGVRIPVGDTVLLCLASAHRDPARYPDPDRFDVHRADKAHLALGQGIHYCLGAPLARMEIQIALETLLRRFPRLELTVPADRLRWRTSFRSHALRELPVTVRANPEKPEKD</sequence>
<dbReference type="Pfam" id="PF00067">
    <property type="entry name" value="p450"/>
    <property type="match status" value="1"/>
</dbReference>
<dbReference type="GO" id="GO:0016705">
    <property type="term" value="F:oxidoreductase activity, acting on paired donors, with incorporation or reduction of molecular oxygen"/>
    <property type="evidence" value="ECO:0007669"/>
    <property type="project" value="InterPro"/>
</dbReference>
<comment type="similarity">
    <text evidence="1">Belongs to the cytochrome P450 family.</text>
</comment>
<dbReference type="AlphaFoldDB" id="A0A7W7LH47"/>
<dbReference type="FunFam" id="1.10.630.10:FF:000018">
    <property type="entry name" value="Cytochrome P450 monooxygenase"/>
    <property type="match status" value="1"/>
</dbReference>
<dbReference type="CDD" id="cd11029">
    <property type="entry name" value="CYP107-like"/>
    <property type="match status" value="1"/>
</dbReference>
<keyword evidence="3" id="KW-0479">Metal-binding</keyword>
<evidence type="ECO:0000313" key="7">
    <source>
        <dbReference type="EMBL" id="MBB4889456.1"/>
    </source>
</evidence>
<keyword evidence="8" id="KW-1185">Reference proteome</keyword>
<dbReference type="RefSeq" id="WP_184737902.1">
    <property type="nucleotide sequence ID" value="NZ_BMRW01000012.1"/>
</dbReference>
<evidence type="ECO:0000256" key="3">
    <source>
        <dbReference type="ARBA" id="ARBA00022723"/>
    </source>
</evidence>
<comment type="caution">
    <text evidence="7">The sequence shown here is derived from an EMBL/GenBank/DDBJ whole genome shotgun (WGS) entry which is preliminary data.</text>
</comment>
<keyword evidence="6" id="KW-0503">Monooxygenase</keyword>
<keyword evidence="5" id="KW-0408">Iron</keyword>
<evidence type="ECO:0000313" key="8">
    <source>
        <dbReference type="Proteomes" id="UP000556436"/>
    </source>
</evidence>
<evidence type="ECO:0000256" key="1">
    <source>
        <dbReference type="ARBA" id="ARBA00010617"/>
    </source>
</evidence>